<dbReference type="EMBL" id="AP019782">
    <property type="protein sequence ID" value="BBL70645.1"/>
    <property type="molecule type" value="Genomic_DNA"/>
</dbReference>
<accession>A0A8D4VQM9</accession>
<dbReference type="AlphaFoldDB" id="A0A8D4VQM9"/>
<keyword evidence="2" id="KW-1185">Reference proteome</keyword>
<evidence type="ECO:0008006" key="3">
    <source>
        <dbReference type="Google" id="ProtNLM"/>
    </source>
</evidence>
<sequence>MSHSRTIYVNEKWLAFSEKVKRRDGYKCLQCDRGALYVTLQVHHQIYVTGKAPWEYALSDCRTLCKGCHAKEHGLIEPDRGWTLLAIDDLGGLDGICERKGCGAEIRYAHTTYHPKWGYMIVGSTCIEHLTQEDRLLSGSVIHLYNNVSNFVHSSAWEGGISKKEKRYISSTYKHHQIRIYGEEPSHSFQLALKEKGVRWHKFGEVIQAKEKSTLAVKELAYVALRGTLSDSEEEKRLLRNLYRELKSNK</sequence>
<protein>
    <recommendedName>
        <fullName evidence="3">HNH endonuclease</fullName>
    </recommendedName>
</protein>
<gene>
    <name evidence="1" type="ORF">MoryE10_12510</name>
</gene>
<evidence type="ECO:0000313" key="1">
    <source>
        <dbReference type="EMBL" id="BBL70645.1"/>
    </source>
</evidence>
<organism evidence="1 2">
    <name type="scientific">Methylogaea oryzae</name>
    <dbReference type="NCBI Taxonomy" id="1295382"/>
    <lineage>
        <taxon>Bacteria</taxon>
        <taxon>Pseudomonadati</taxon>
        <taxon>Pseudomonadota</taxon>
        <taxon>Gammaproteobacteria</taxon>
        <taxon>Methylococcales</taxon>
        <taxon>Methylococcaceae</taxon>
        <taxon>Methylogaea</taxon>
    </lineage>
</organism>
<name>A0A8D4VQM9_9GAMM</name>
<dbReference type="Proteomes" id="UP000824988">
    <property type="component" value="Chromosome"/>
</dbReference>
<dbReference type="KEGG" id="moz:MoryE10_12510"/>
<proteinExistence type="predicted"/>
<reference evidence="1" key="1">
    <citation type="submission" date="2019-06" db="EMBL/GenBank/DDBJ databases">
        <title>Complete genome sequence of Methylogaea oryzae strain JCM16910.</title>
        <authorList>
            <person name="Asakawa S."/>
        </authorList>
    </citation>
    <scope>NUCLEOTIDE SEQUENCE</scope>
    <source>
        <strain evidence="1">E10</strain>
    </source>
</reference>
<evidence type="ECO:0000313" key="2">
    <source>
        <dbReference type="Proteomes" id="UP000824988"/>
    </source>
</evidence>